<dbReference type="KEGG" id="vab:WPS_12800"/>
<accession>A0AAN1XV80</accession>
<dbReference type="EMBL" id="AP025523">
    <property type="protein sequence ID" value="BDE06004.1"/>
    <property type="molecule type" value="Genomic_DNA"/>
</dbReference>
<gene>
    <name evidence="2" type="ORF">WPS_12800</name>
</gene>
<keyword evidence="3" id="KW-1185">Reference proteome</keyword>
<feature type="signal peptide" evidence="1">
    <location>
        <begin position="1"/>
        <end position="25"/>
    </location>
</feature>
<evidence type="ECO:0000313" key="3">
    <source>
        <dbReference type="Proteomes" id="UP001317532"/>
    </source>
</evidence>
<reference evidence="2 3" key="1">
    <citation type="journal article" date="2022" name="ISME Commun">
        <title>Vulcanimicrobium alpinus gen. nov. sp. nov., the first cultivated representative of the candidate phylum 'Eremiobacterota', is a metabolically versatile aerobic anoxygenic phototroph.</title>
        <authorList>
            <person name="Yabe S."/>
            <person name="Muto K."/>
            <person name="Abe K."/>
            <person name="Yokota A."/>
            <person name="Staudigel H."/>
            <person name="Tebo B.M."/>
        </authorList>
    </citation>
    <scope>NUCLEOTIDE SEQUENCE [LARGE SCALE GENOMIC DNA]</scope>
    <source>
        <strain evidence="2 3">WC8-2</strain>
    </source>
</reference>
<proteinExistence type="predicted"/>
<dbReference type="RefSeq" id="WP_317997004.1">
    <property type="nucleotide sequence ID" value="NZ_AP025523.1"/>
</dbReference>
<name>A0AAN1XV80_UNVUL</name>
<evidence type="ECO:0000256" key="1">
    <source>
        <dbReference type="SAM" id="SignalP"/>
    </source>
</evidence>
<protein>
    <submittedName>
        <fullName evidence="2">Uncharacterized protein</fullName>
    </submittedName>
</protein>
<keyword evidence="1" id="KW-0732">Signal</keyword>
<dbReference type="AlphaFoldDB" id="A0AAN1XV80"/>
<dbReference type="Proteomes" id="UP001317532">
    <property type="component" value="Chromosome"/>
</dbReference>
<evidence type="ECO:0000313" key="2">
    <source>
        <dbReference type="EMBL" id="BDE06004.1"/>
    </source>
</evidence>
<sequence>MMMMLRAAASAALLAATASPLAATAATTTTAPPAHYRFETRLADRFSAGAYGGTLMLTIYPNGIVQGLYRPDDGSYRTVTGGLDGQNIWLDIGAMGRLHLTGTFKNGVLDMVAAIPGPDTYTFQSVGAAKRTDRRHPSPRGGVGDGILLIC</sequence>
<organism evidence="2 3">
    <name type="scientific">Vulcanimicrobium alpinum</name>
    <dbReference type="NCBI Taxonomy" id="3016050"/>
    <lineage>
        <taxon>Bacteria</taxon>
        <taxon>Bacillati</taxon>
        <taxon>Vulcanimicrobiota</taxon>
        <taxon>Vulcanimicrobiia</taxon>
        <taxon>Vulcanimicrobiales</taxon>
        <taxon>Vulcanimicrobiaceae</taxon>
        <taxon>Vulcanimicrobium</taxon>
    </lineage>
</organism>
<feature type="chain" id="PRO_5042821348" evidence="1">
    <location>
        <begin position="26"/>
        <end position="151"/>
    </location>
</feature>